<dbReference type="EMBL" id="JAMTCK010000013">
    <property type="protein sequence ID" value="MCP2168406.1"/>
    <property type="molecule type" value="Genomic_DNA"/>
</dbReference>
<dbReference type="PANTHER" id="PTHR39428">
    <property type="entry name" value="F420H(2)-DEPENDENT QUINONE REDUCTASE RV1261C"/>
    <property type="match status" value="1"/>
</dbReference>
<keyword evidence="5" id="KW-1185">Reference proteome</keyword>
<comment type="caution">
    <text evidence="4">The sequence shown here is derived from an EMBL/GenBank/DDBJ whole genome shotgun (WGS) entry which is preliminary data.</text>
</comment>
<proteinExistence type="inferred from homology"/>
<sequence>MTTADSGTTGPAHGRDDSGATSTTGEHGSGSTVRDRDSAKGAPQDVHSGETNNSNPVNRRIIAEFRANGGQVGGHFAGVPLLLLTTRGARTGLHRTTPLVYLRDGDRLIVFASNGGAPAAPGWFHNLVKDPTATVEVGTERFPARASLVDEREHDALWDRQIAADPGFAEFRRRAGRTIPLVALRRAA</sequence>
<dbReference type="GO" id="GO:0016491">
    <property type="term" value="F:oxidoreductase activity"/>
    <property type="evidence" value="ECO:0007669"/>
    <property type="project" value="InterPro"/>
</dbReference>
<comment type="similarity">
    <text evidence="1">Belongs to the F420H(2)-dependent quinone reductase family.</text>
</comment>
<dbReference type="GO" id="GO:0005886">
    <property type="term" value="C:plasma membrane"/>
    <property type="evidence" value="ECO:0007669"/>
    <property type="project" value="TreeGrafter"/>
</dbReference>
<accession>A0AAE3GHM1</accession>
<protein>
    <submittedName>
        <fullName evidence="4">Deazaflavin-dependent oxidoreductase, nitroreductase family</fullName>
    </submittedName>
</protein>
<dbReference type="Pfam" id="PF04075">
    <property type="entry name" value="F420H2_quin_red"/>
    <property type="match status" value="1"/>
</dbReference>
<dbReference type="GO" id="GO:0070967">
    <property type="term" value="F:coenzyme F420 binding"/>
    <property type="evidence" value="ECO:0007669"/>
    <property type="project" value="TreeGrafter"/>
</dbReference>
<evidence type="ECO:0000313" key="4">
    <source>
        <dbReference type="EMBL" id="MCP2168406.1"/>
    </source>
</evidence>
<evidence type="ECO:0000256" key="3">
    <source>
        <dbReference type="SAM" id="MobiDB-lite"/>
    </source>
</evidence>
<dbReference type="PANTHER" id="PTHR39428:SF1">
    <property type="entry name" value="F420H(2)-DEPENDENT QUINONE REDUCTASE RV1261C"/>
    <property type="match status" value="1"/>
</dbReference>
<dbReference type="InterPro" id="IPR012349">
    <property type="entry name" value="Split_barrel_FMN-bd"/>
</dbReference>
<dbReference type="Gene3D" id="2.30.110.10">
    <property type="entry name" value="Electron Transport, Fmn-binding Protein, Chain A"/>
    <property type="match status" value="1"/>
</dbReference>
<gene>
    <name evidence="4" type="ORF">LX83_005284</name>
</gene>
<evidence type="ECO:0000256" key="1">
    <source>
        <dbReference type="ARBA" id="ARBA00008710"/>
    </source>
</evidence>
<feature type="compositionally biased region" description="Low complexity" evidence="3">
    <location>
        <begin position="19"/>
        <end position="32"/>
    </location>
</feature>
<dbReference type="Proteomes" id="UP001206128">
    <property type="component" value="Unassembled WGS sequence"/>
</dbReference>
<evidence type="ECO:0000313" key="5">
    <source>
        <dbReference type="Proteomes" id="UP001206128"/>
    </source>
</evidence>
<dbReference type="AlphaFoldDB" id="A0AAE3GHM1"/>
<name>A0AAE3GHM1_9PSEU</name>
<dbReference type="SUPFAM" id="SSF50475">
    <property type="entry name" value="FMN-binding split barrel"/>
    <property type="match status" value="1"/>
</dbReference>
<reference evidence="4" key="1">
    <citation type="submission" date="2022-06" db="EMBL/GenBank/DDBJ databases">
        <title>Genomic Encyclopedia of Archaeal and Bacterial Type Strains, Phase II (KMG-II): from individual species to whole genera.</title>
        <authorList>
            <person name="Goeker M."/>
        </authorList>
    </citation>
    <scope>NUCLEOTIDE SEQUENCE</scope>
    <source>
        <strain evidence="4">DSM 43935</strain>
    </source>
</reference>
<organism evidence="4 5">
    <name type="scientific">Goodfellowiella coeruleoviolacea</name>
    <dbReference type="NCBI Taxonomy" id="334858"/>
    <lineage>
        <taxon>Bacteria</taxon>
        <taxon>Bacillati</taxon>
        <taxon>Actinomycetota</taxon>
        <taxon>Actinomycetes</taxon>
        <taxon>Pseudonocardiales</taxon>
        <taxon>Pseudonocardiaceae</taxon>
        <taxon>Goodfellowiella</taxon>
    </lineage>
</organism>
<dbReference type="NCBIfam" id="TIGR00026">
    <property type="entry name" value="hi_GC_TIGR00026"/>
    <property type="match status" value="1"/>
</dbReference>
<feature type="region of interest" description="Disordered" evidence="3">
    <location>
        <begin position="1"/>
        <end position="57"/>
    </location>
</feature>
<comment type="catalytic activity">
    <reaction evidence="2">
        <text>oxidized coenzyme F420-(gamma-L-Glu)(n) + a quinol + H(+) = reduced coenzyme F420-(gamma-L-Glu)(n) + a quinone</text>
        <dbReference type="Rhea" id="RHEA:39663"/>
        <dbReference type="Rhea" id="RHEA-COMP:12939"/>
        <dbReference type="Rhea" id="RHEA-COMP:14378"/>
        <dbReference type="ChEBI" id="CHEBI:15378"/>
        <dbReference type="ChEBI" id="CHEBI:24646"/>
        <dbReference type="ChEBI" id="CHEBI:132124"/>
        <dbReference type="ChEBI" id="CHEBI:133980"/>
        <dbReference type="ChEBI" id="CHEBI:139511"/>
    </reaction>
</comment>
<dbReference type="InterPro" id="IPR004378">
    <property type="entry name" value="F420H2_quin_Rdtase"/>
</dbReference>
<evidence type="ECO:0000256" key="2">
    <source>
        <dbReference type="ARBA" id="ARBA00049106"/>
    </source>
</evidence>
<dbReference type="RefSeq" id="WP_308204056.1">
    <property type="nucleotide sequence ID" value="NZ_JAMTCK010000013.1"/>
</dbReference>